<dbReference type="Pfam" id="PF03840">
    <property type="entry name" value="SecG"/>
    <property type="match status" value="1"/>
</dbReference>
<accession>A0A1F7GYH7</accession>
<feature type="transmembrane region" description="Helical" evidence="9">
    <location>
        <begin position="50"/>
        <end position="70"/>
    </location>
</feature>
<gene>
    <name evidence="10" type="ORF">A3C24_00085</name>
</gene>
<evidence type="ECO:0000256" key="7">
    <source>
        <dbReference type="ARBA" id="ARBA00023010"/>
    </source>
</evidence>
<keyword evidence="5 9" id="KW-0653">Protein transport</keyword>
<keyword evidence="6 9" id="KW-1133">Transmembrane helix</keyword>
<evidence type="ECO:0000256" key="1">
    <source>
        <dbReference type="ARBA" id="ARBA00004141"/>
    </source>
</evidence>
<comment type="subcellular location">
    <subcellularLocation>
        <location evidence="9">Cell membrane</location>
        <topology evidence="9">Multi-pass membrane protein</topology>
    </subcellularLocation>
    <subcellularLocation>
        <location evidence="1">Membrane</location>
        <topology evidence="1">Multi-pass membrane protein</topology>
    </subcellularLocation>
</comment>
<dbReference type="GO" id="GO:0015450">
    <property type="term" value="F:protein-transporting ATPase activity"/>
    <property type="evidence" value="ECO:0007669"/>
    <property type="project" value="UniProtKB-UniRule"/>
</dbReference>
<comment type="similarity">
    <text evidence="2 9">Belongs to the SecG family.</text>
</comment>
<name>A0A1F7GYH7_9BACT</name>
<evidence type="ECO:0000256" key="6">
    <source>
        <dbReference type="ARBA" id="ARBA00022989"/>
    </source>
</evidence>
<evidence type="ECO:0000256" key="5">
    <source>
        <dbReference type="ARBA" id="ARBA00022927"/>
    </source>
</evidence>
<dbReference type="AlphaFoldDB" id="A0A1F7GYH7"/>
<evidence type="ECO:0000256" key="8">
    <source>
        <dbReference type="ARBA" id="ARBA00023136"/>
    </source>
</evidence>
<organism evidence="10 11">
    <name type="scientific">Candidatus Roizmanbacteria bacterium RIFCSPHIGHO2_02_FULL_37_24</name>
    <dbReference type="NCBI Taxonomy" id="1802037"/>
    <lineage>
        <taxon>Bacteria</taxon>
        <taxon>Candidatus Roizmaniibacteriota</taxon>
    </lineage>
</organism>
<dbReference type="GO" id="GO:0005886">
    <property type="term" value="C:plasma membrane"/>
    <property type="evidence" value="ECO:0007669"/>
    <property type="project" value="UniProtKB-SubCell"/>
</dbReference>
<dbReference type="Proteomes" id="UP000177159">
    <property type="component" value="Unassembled WGS sequence"/>
</dbReference>
<proteinExistence type="inferred from homology"/>
<evidence type="ECO:0000256" key="4">
    <source>
        <dbReference type="ARBA" id="ARBA00022692"/>
    </source>
</evidence>
<evidence type="ECO:0000313" key="10">
    <source>
        <dbReference type="EMBL" id="OGK23572.1"/>
    </source>
</evidence>
<comment type="caution">
    <text evidence="9">Lacks conserved residue(s) required for the propagation of feature annotation.</text>
</comment>
<dbReference type="InterPro" id="IPR004692">
    <property type="entry name" value="SecG"/>
</dbReference>
<comment type="caution">
    <text evidence="10">The sequence shown here is derived from an EMBL/GenBank/DDBJ whole genome shotgun (WGS) entry which is preliminary data.</text>
</comment>
<dbReference type="NCBIfam" id="TIGR00810">
    <property type="entry name" value="secG"/>
    <property type="match status" value="1"/>
</dbReference>
<dbReference type="PRINTS" id="PR01651">
    <property type="entry name" value="SECGEXPORT"/>
</dbReference>
<sequence>MESILLVATIIIGVLIILLTLFQGKGGGLGSAWGGAGGGFQTRRGLEKWMLRITAILVFIFFAISVIKLLI</sequence>
<keyword evidence="7 9" id="KW-0811">Translocation</keyword>
<dbReference type="GO" id="GO:0009306">
    <property type="term" value="P:protein secretion"/>
    <property type="evidence" value="ECO:0007669"/>
    <property type="project" value="UniProtKB-UniRule"/>
</dbReference>
<evidence type="ECO:0000256" key="3">
    <source>
        <dbReference type="ARBA" id="ARBA00022448"/>
    </source>
</evidence>
<keyword evidence="8 9" id="KW-0472">Membrane</keyword>
<keyword evidence="3 9" id="KW-0813">Transport</keyword>
<protein>
    <recommendedName>
        <fullName evidence="9">Protein-export membrane protein SecG</fullName>
    </recommendedName>
</protein>
<keyword evidence="9" id="KW-1003">Cell membrane</keyword>
<keyword evidence="4 9" id="KW-0812">Transmembrane</keyword>
<comment type="function">
    <text evidence="9">Involved in protein export. Participates in an early event of protein translocation.</text>
</comment>
<evidence type="ECO:0000256" key="9">
    <source>
        <dbReference type="RuleBase" id="RU365087"/>
    </source>
</evidence>
<evidence type="ECO:0000313" key="11">
    <source>
        <dbReference type="Proteomes" id="UP000177159"/>
    </source>
</evidence>
<reference evidence="10 11" key="1">
    <citation type="journal article" date="2016" name="Nat. Commun.">
        <title>Thousands of microbial genomes shed light on interconnected biogeochemical processes in an aquifer system.</title>
        <authorList>
            <person name="Anantharaman K."/>
            <person name="Brown C.T."/>
            <person name="Hug L.A."/>
            <person name="Sharon I."/>
            <person name="Castelle C.J."/>
            <person name="Probst A.J."/>
            <person name="Thomas B.C."/>
            <person name="Singh A."/>
            <person name="Wilkins M.J."/>
            <person name="Karaoz U."/>
            <person name="Brodie E.L."/>
            <person name="Williams K.H."/>
            <person name="Hubbard S.S."/>
            <person name="Banfield J.F."/>
        </authorList>
    </citation>
    <scope>NUCLEOTIDE SEQUENCE [LARGE SCALE GENOMIC DNA]</scope>
</reference>
<evidence type="ECO:0000256" key="2">
    <source>
        <dbReference type="ARBA" id="ARBA00008445"/>
    </source>
</evidence>
<dbReference type="EMBL" id="MFZM01000019">
    <property type="protein sequence ID" value="OGK23572.1"/>
    <property type="molecule type" value="Genomic_DNA"/>
</dbReference>